<dbReference type="Gene3D" id="3.40.630.30">
    <property type="match status" value="1"/>
</dbReference>
<accession>A0A928VXZ0</accession>
<evidence type="ECO:0000259" key="4">
    <source>
        <dbReference type="PROSITE" id="PS51186"/>
    </source>
</evidence>
<feature type="domain" description="N-acetyltransferase" evidence="4">
    <location>
        <begin position="13"/>
        <end position="179"/>
    </location>
</feature>
<proteinExistence type="inferred from homology"/>
<dbReference type="GO" id="GO:0005737">
    <property type="term" value="C:cytoplasm"/>
    <property type="evidence" value="ECO:0007669"/>
    <property type="project" value="TreeGrafter"/>
</dbReference>
<comment type="caution">
    <text evidence="5">The sequence shown here is derived from an EMBL/GenBank/DDBJ whole genome shotgun (WGS) entry which is preliminary data.</text>
</comment>
<evidence type="ECO:0000256" key="2">
    <source>
        <dbReference type="ARBA" id="ARBA00023315"/>
    </source>
</evidence>
<name>A0A928VXZ0_9CYAN</name>
<dbReference type="PANTHER" id="PTHR43792">
    <property type="entry name" value="GNAT FAMILY, PUTATIVE (AFU_ORTHOLOGUE AFUA_3G00765)-RELATED-RELATED"/>
    <property type="match status" value="1"/>
</dbReference>
<dbReference type="PANTHER" id="PTHR43792:SF8">
    <property type="entry name" value="[RIBOSOMAL PROTEIN US5]-ALANINE N-ACETYLTRANSFERASE"/>
    <property type="match status" value="1"/>
</dbReference>
<dbReference type="Proteomes" id="UP000621799">
    <property type="component" value="Unassembled WGS sequence"/>
</dbReference>
<dbReference type="InterPro" id="IPR000182">
    <property type="entry name" value="GNAT_dom"/>
</dbReference>
<dbReference type="Pfam" id="PF13302">
    <property type="entry name" value="Acetyltransf_3"/>
    <property type="match status" value="1"/>
</dbReference>
<protein>
    <submittedName>
        <fullName evidence="5">GNAT family N-acetyltransferase</fullName>
    </submittedName>
</protein>
<evidence type="ECO:0000256" key="1">
    <source>
        <dbReference type="ARBA" id="ARBA00022679"/>
    </source>
</evidence>
<evidence type="ECO:0000256" key="3">
    <source>
        <dbReference type="ARBA" id="ARBA00038502"/>
    </source>
</evidence>
<evidence type="ECO:0000313" key="5">
    <source>
        <dbReference type="EMBL" id="MBE9041343.1"/>
    </source>
</evidence>
<dbReference type="InterPro" id="IPR016181">
    <property type="entry name" value="Acyl_CoA_acyltransferase"/>
</dbReference>
<dbReference type="GO" id="GO:0008999">
    <property type="term" value="F:protein-N-terminal-alanine acetyltransferase activity"/>
    <property type="evidence" value="ECO:0007669"/>
    <property type="project" value="TreeGrafter"/>
</dbReference>
<keyword evidence="6" id="KW-1185">Reference proteome</keyword>
<reference evidence="5" key="1">
    <citation type="submission" date="2020-10" db="EMBL/GenBank/DDBJ databases">
        <authorList>
            <person name="Castelo-Branco R."/>
            <person name="Eusebio N."/>
            <person name="Adriana R."/>
            <person name="Vieira A."/>
            <person name="Brugerolle De Fraissinette N."/>
            <person name="Rezende De Castro R."/>
            <person name="Schneider M.P."/>
            <person name="Vasconcelos V."/>
            <person name="Leao P.N."/>
        </authorList>
    </citation>
    <scope>NUCLEOTIDE SEQUENCE</scope>
    <source>
        <strain evidence="5">LEGE 11467</strain>
    </source>
</reference>
<dbReference type="PROSITE" id="PS51186">
    <property type="entry name" value="GNAT"/>
    <property type="match status" value="1"/>
</dbReference>
<comment type="similarity">
    <text evidence="3">Belongs to the acetyltransferase family. RimJ subfamily.</text>
</comment>
<organism evidence="5 6">
    <name type="scientific">Zarconia navalis LEGE 11467</name>
    <dbReference type="NCBI Taxonomy" id="1828826"/>
    <lineage>
        <taxon>Bacteria</taxon>
        <taxon>Bacillati</taxon>
        <taxon>Cyanobacteriota</taxon>
        <taxon>Cyanophyceae</taxon>
        <taxon>Oscillatoriophycideae</taxon>
        <taxon>Oscillatoriales</taxon>
        <taxon>Oscillatoriales incertae sedis</taxon>
        <taxon>Zarconia</taxon>
        <taxon>Zarconia navalis</taxon>
    </lineage>
</organism>
<sequence length="190" mass="22197">METNGPQLESQHLLLRLARQEDVVAIVRYYTEHQAYLAPFEPRKSPQFYTQAHWKREVKARVEEFATDRSLKLILFEKENFEAIVGTLNFTNFIRGAFHSCTVGYSIAEAKQGCGYMREALSIAIDYAFTELNLHRITAAYLPHNQRSGKLLKRLGFVVEGYARDYLRIDDCWQDHILTSRINTNWRSDF</sequence>
<dbReference type="InterPro" id="IPR051531">
    <property type="entry name" value="N-acetyltransferase"/>
</dbReference>
<dbReference type="AlphaFoldDB" id="A0A928VXZ0"/>
<dbReference type="RefSeq" id="WP_264321556.1">
    <property type="nucleotide sequence ID" value="NZ_JADEXN010000182.1"/>
</dbReference>
<keyword evidence="2" id="KW-0012">Acyltransferase</keyword>
<dbReference type="SUPFAM" id="SSF55729">
    <property type="entry name" value="Acyl-CoA N-acyltransferases (Nat)"/>
    <property type="match status" value="1"/>
</dbReference>
<gene>
    <name evidence="5" type="ORF">IQ235_11180</name>
</gene>
<dbReference type="EMBL" id="JADEXN010000182">
    <property type="protein sequence ID" value="MBE9041343.1"/>
    <property type="molecule type" value="Genomic_DNA"/>
</dbReference>
<keyword evidence="1" id="KW-0808">Transferase</keyword>
<evidence type="ECO:0000313" key="6">
    <source>
        <dbReference type="Proteomes" id="UP000621799"/>
    </source>
</evidence>